<dbReference type="EMBL" id="VJMI01002572">
    <property type="protein sequence ID" value="KAF0775026.1"/>
    <property type="molecule type" value="Genomic_DNA"/>
</dbReference>
<accession>A0A6A5ARZ9</accession>
<reference evidence="1 2" key="1">
    <citation type="submission" date="2019-06" db="EMBL/GenBank/DDBJ databases">
        <title>Genomics analysis of Aphanomyces spp. identifies a new class of oomycete effector associated with host adaptation.</title>
        <authorList>
            <person name="Gaulin E."/>
        </authorList>
    </citation>
    <scope>NUCLEOTIDE SEQUENCE [LARGE SCALE GENOMIC DNA]</scope>
    <source>
        <strain evidence="1 2">E</strain>
    </source>
</reference>
<sequence length="72" mass="7525">FHTLLISTSIIPPATFPSFPLHLIYHNGPLPAELAGHANDEIVLDLATLRVRIAEALAEMLAAAAAANAAAQ</sequence>
<comment type="caution">
    <text evidence="1">The sequence shown here is derived from an EMBL/GenBank/DDBJ whole genome shotgun (WGS) entry which is preliminary data.</text>
</comment>
<evidence type="ECO:0000313" key="1">
    <source>
        <dbReference type="EMBL" id="KAF0775026.1"/>
    </source>
</evidence>
<gene>
    <name evidence="1" type="ORF">AaE_001274</name>
</gene>
<dbReference type="Proteomes" id="UP000469452">
    <property type="component" value="Unassembled WGS sequence"/>
</dbReference>
<proteinExistence type="predicted"/>
<dbReference type="AlphaFoldDB" id="A0A6A5ARZ9"/>
<evidence type="ECO:0000313" key="2">
    <source>
        <dbReference type="Proteomes" id="UP000469452"/>
    </source>
</evidence>
<feature type="non-terminal residue" evidence="1">
    <location>
        <position position="1"/>
    </location>
</feature>
<organism evidence="1 2">
    <name type="scientific">Aphanomyces astaci</name>
    <name type="common">Crayfish plague agent</name>
    <dbReference type="NCBI Taxonomy" id="112090"/>
    <lineage>
        <taxon>Eukaryota</taxon>
        <taxon>Sar</taxon>
        <taxon>Stramenopiles</taxon>
        <taxon>Oomycota</taxon>
        <taxon>Saprolegniomycetes</taxon>
        <taxon>Saprolegniales</taxon>
        <taxon>Verrucalvaceae</taxon>
        <taxon>Aphanomyces</taxon>
    </lineage>
</organism>
<protein>
    <submittedName>
        <fullName evidence="1">Uncharacterized protein</fullName>
    </submittedName>
</protein>
<name>A0A6A5ARZ9_APHAT</name>